<gene>
    <name evidence="3" type="ORF">EDS130_LOCUS36485</name>
    <name evidence="2" type="ORF">XAT740_LOCUS20590</name>
</gene>
<sequence>MESNRIAVVHEKENAFTRQHEDISTRVAVFNESEKSVDLLGLENRLRVGLNSCKIRDISHLSERIKRTEIRIQQYIDETRNDEAEKEIEYLNELRQLEMLRDQIVFQSIAYLSKNIDALDTKELETRLKYGLERCKIQDINQIEERIQRTEERIESYQHEDRLDAIEQEMKYLHNLQFTQIILKEIFRRQSVENNDEDKSERIELNDLIDELNEIPECAERTLMELLNEKTNQTTSNSIHSKLNQLEKQLQFENLFSEQIERKFQEINRTIDNQDCSFSLYNLNQLFKLIRPLNLRQIHRYVKRFEQTAASVHSKEVILLVGATGCGKSTTAQFLTGAKMKRTQVEICPGKFLEHITIDGPIRNPGLIDVKSSPLSKSETRFVIPISIPLKDIFGVHETSEIIVCDAPGFSDTQSGEIDIANCLGTIKVLKRCKSVKIFALSSYRSLGDRGQGIQQLIDFLSNMIQGIDHRLNSILFGFTKYPLDIDIHAMLTEMMKNSNQRFVSVLNYMTQNDPIRIDPLNGNLKDIIENLQKLRGISYPDEVLQISLAQQTRVVIKNQISRYKSHIGYALRTENLSLLTFYFNRFQSLSKLIGEMFIEEDLFKLIKENHQDNSKRIIEKLKQFLKMDHKLTDKDIEQLEKTSIFLRQMTKHFQFNDLFSEGLHLPLKDYDLSHPRVGVFLDNLSFLQRCFPELESVYLKYCRDLSEVFQVKFGQSLDETIPNHQLSEILDKISQLIPSLNEHLDKRVEKKYSEMVETVLQHFQKISDRSKSVLFKINLNENDLKSIENDLSALKSAKETKLFEKHLNISFNDIFSEFMGNLLKFTEEIPLKVKEHLDKHGFNLIQHLIEQFRLIRTLSDIEERTNRSFYGMIDSICVFLRKLRGEIQELIHELDVSPKSNQIRKLTNLLSQLKQFQWIDEFSPKLVEKILEDIQKEFFEQMETLEWKLKKLNLDFHHPDNVRLANEILQKLYSLKDLHRFLPQLKICEERINNELYESIKAIFDSIPQKFNLQERKVDNLRAELNHLKELQQQYESFCPSIVYLKELGYSNIDQVKNEIERSEKEFEKQNEEYLCEKNQLDKQINELELIIQSYGKSILFNVSKKIFGKIFNKLTNPLQQNEILKQNGCSDINQVKDKMEKCQNDLEKIHQSHLTNENNLQRNLTNLQSIQSHYSKLIEEHQEDINKGNLFLIENSFENYEDLLKKIEEITNDLNDFIRLKQYFYFHDEFDASEMNFIFIYLNQFDDFIDPSIRKLANEMNEGLKAYLREYVNFVEKEIERHFNYLIKSRTNESLKENFQKYLFGLLSLKKFEILFKYSNGEKKLKSFQKKFVNFHHSIINEIEEDKINENYEDFKDKLFHLQSFICLDEFFIELNENDRFEKSFRKYQEDFRQISKEFYQLVLDSISKHDFPLINSKLSYMIEVFANKRFVSHLKTNLETNLELLIKNTKQFANSLHENLQYKQENENLFRKLVANLDQLRIVRRQTNILNFIEKPLKISLENLSNEIEEILRKKLVNLLQSIENYFKQNDFVFIEKTIEYVNYFLNQFQDYFSFKSTEHQINEMKTRISQLPKEILEQYDFADLNKYLNDSPKYLCQQLEVVSSNGYTKYSDVYRKILEKIRTNFLSEINNVKDNRVLNRSSKMQLIRDAYHSLPDDLQTFFQSDIEEINQLIRKEVRISDFD</sequence>
<dbReference type="EMBL" id="CAJNOR010001444">
    <property type="protein sequence ID" value="CAF1144209.1"/>
    <property type="molecule type" value="Genomic_DNA"/>
</dbReference>
<dbReference type="InterPro" id="IPR027417">
    <property type="entry name" value="P-loop_NTPase"/>
</dbReference>
<dbReference type="EMBL" id="CAJNOJ010000340">
    <property type="protein sequence ID" value="CAF1407758.1"/>
    <property type="molecule type" value="Genomic_DNA"/>
</dbReference>
<feature type="coiled-coil region" evidence="1">
    <location>
        <begin position="58"/>
        <end position="85"/>
    </location>
</feature>
<evidence type="ECO:0000313" key="3">
    <source>
        <dbReference type="EMBL" id="CAF1407758.1"/>
    </source>
</evidence>
<dbReference type="Gene3D" id="3.40.50.300">
    <property type="entry name" value="P-loop containing nucleotide triphosphate hydrolases"/>
    <property type="match status" value="1"/>
</dbReference>
<accession>A0A815LJW3</accession>
<organism evidence="3 5">
    <name type="scientific">Adineta ricciae</name>
    <name type="common">Rotifer</name>
    <dbReference type="NCBI Taxonomy" id="249248"/>
    <lineage>
        <taxon>Eukaryota</taxon>
        <taxon>Metazoa</taxon>
        <taxon>Spiralia</taxon>
        <taxon>Gnathifera</taxon>
        <taxon>Rotifera</taxon>
        <taxon>Eurotatoria</taxon>
        <taxon>Bdelloidea</taxon>
        <taxon>Adinetida</taxon>
        <taxon>Adinetidae</taxon>
        <taxon>Adineta</taxon>
    </lineage>
</organism>
<protein>
    <submittedName>
        <fullName evidence="3">Uncharacterized protein</fullName>
    </submittedName>
</protein>
<dbReference type="Proteomes" id="UP000663852">
    <property type="component" value="Unassembled WGS sequence"/>
</dbReference>
<name>A0A815LJW3_ADIRI</name>
<evidence type="ECO:0000313" key="2">
    <source>
        <dbReference type="EMBL" id="CAF1144209.1"/>
    </source>
</evidence>
<evidence type="ECO:0000256" key="1">
    <source>
        <dbReference type="SAM" id="Coils"/>
    </source>
</evidence>
<keyword evidence="1" id="KW-0175">Coiled coil</keyword>
<dbReference type="OrthoDB" id="2386367at2759"/>
<comment type="caution">
    <text evidence="3">The sequence shown here is derived from an EMBL/GenBank/DDBJ whole genome shotgun (WGS) entry which is preliminary data.</text>
</comment>
<dbReference type="Proteomes" id="UP000663828">
    <property type="component" value="Unassembled WGS sequence"/>
</dbReference>
<evidence type="ECO:0000313" key="4">
    <source>
        <dbReference type="Proteomes" id="UP000663828"/>
    </source>
</evidence>
<feature type="coiled-coil region" evidence="1">
    <location>
        <begin position="133"/>
        <end position="160"/>
    </location>
</feature>
<proteinExistence type="predicted"/>
<keyword evidence="4" id="KW-1185">Reference proteome</keyword>
<evidence type="ECO:0000313" key="5">
    <source>
        <dbReference type="Proteomes" id="UP000663852"/>
    </source>
</evidence>
<feature type="coiled-coil region" evidence="1">
    <location>
        <begin position="1012"/>
        <end position="1092"/>
    </location>
</feature>
<reference evidence="3" key="1">
    <citation type="submission" date="2021-02" db="EMBL/GenBank/DDBJ databases">
        <authorList>
            <person name="Nowell W R."/>
        </authorList>
    </citation>
    <scope>NUCLEOTIDE SEQUENCE</scope>
</reference>
<dbReference type="SUPFAM" id="SSF52540">
    <property type="entry name" value="P-loop containing nucleoside triphosphate hydrolases"/>
    <property type="match status" value="3"/>
</dbReference>
<feature type="coiled-coil region" evidence="1">
    <location>
        <begin position="1195"/>
        <end position="1222"/>
    </location>
</feature>